<dbReference type="Gene3D" id="3.90.550.10">
    <property type="entry name" value="Spore Coat Polysaccharide Biosynthesis Protein SpsA, Chain A"/>
    <property type="match status" value="1"/>
</dbReference>
<evidence type="ECO:0000256" key="1">
    <source>
        <dbReference type="ARBA" id="ARBA00022676"/>
    </source>
</evidence>
<dbReference type="EMBL" id="FORI01000006">
    <property type="protein sequence ID" value="SFI81453.1"/>
    <property type="molecule type" value="Genomic_DNA"/>
</dbReference>
<evidence type="ECO:0000313" key="5">
    <source>
        <dbReference type="Proteomes" id="UP000182737"/>
    </source>
</evidence>
<feature type="domain" description="Glycosyltransferase 2-like" evidence="3">
    <location>
        <begin position="12"/>
        <end position="142"/>
    </location>
</feature>
<protein>
    <submittedName>
        <fullName evidence="4">Glycosyltransferase involved in cell wall bisynthesis</fullName>
    </submittedName>
</protein>
<keyword evidence="5" id="KW-1185">Reference proteome</keyword>
<dbReference type="PANTHER" id="PTHR22916:SF51">
    <property type="entry name" value="GLYCOSYLTRANSFERASE EPSH-RELATED"/>
    <property type="match status" value="1"/>
</dbReference>
<reference evidence="5" key="1">
    <citation type="submission" date="2016-10" db="EMBL/GenBank/DDBJ databases">
        <authorList>
            <person name="Varghese N."/>
            <person name="Submissions S."/>
        </authorList>
    </citation>
    <scope>NUCLEOTIDE SEQUENCE [LARGE SCALE GENOMIC DNA]</scope>
    <source>
        <strain evidence="5">XBD1002</strain>
    </source>
</reference>
<dbReference type="OrthoDB" id="359254at2"/>
<dbReference type="PANTHER" id="PTHR22916">
    <property type="entry name" value="GLYCOSYLTRANSFERASE"/>
    <property type="match status" value="1"/>
</dbReference>
<dbReference type="Proteomes" id="UP000182737">
    <property type="component" value="Unassembled WGS sequence"/>
</dbReference>
<dbReference type="AlphaFoldDB" id="A0A1I3L9K4"/>
<dbReference type="SUPFAM" id="SSF53448">
    <property type="entry name" value="Nucleotide-diphospho-sugar transferases"/>
    <property type="match status" value="1"/>
</dbReference>
<proteinExistence type="predicted"/>
<keyword evidence="2 4" id="KW-0808">Transferase</keyword>
<dbReference type="GO" id="GO:0016758">
    <property type="term" value="F:hexosyltransferase activity"/>
    <property type="evidence" value="ECO:0007669"/>
    <property type="project" value="UniProtKB-ARBA"/>
</dbReference>
<evidence type="ECO:0000313" key="4">
    <source>
        <dbReference type="EMBL" id="SFI81453.1"/>
    </source>
</evidence>
<organism evidence="4 5">
    <name type="scientific">Treponema bryantii</name>
    <dbReference type="NCBI Taxonomy" id="163"/>
    <lineage>
        <taxon>Bacteria</taxon>
        <taxon>Pseudomonadati</taxon>
        <taxon>Spirochaetota</taxon>
        <taxon>Spirochaetia</taxon>
        <taxon>Spirochaetales</taxon>
        <taxon>Treponemataceae</taxon>
        <taxon>Treponema</taxon>
    </lineage>
</organism>
<dbReference type="InterPro" id="IPR029044">
    <property type="entry name" value="Nucleotide-diphossugar_trans"/>
</dbReference>
<dbReference type="InterPro" id="IPR001173">
    <property type="entry name" value="Glyco_trans_2-like"/>
</dbReference>
<name>A0A1I3L9K4_9SPIR</name>
<accession>A0A1I3L9K4</accession>
<keyword evidence="1" id="KW-0328">Glycosyltransferase</keyword>
<dbReference type="Pfam" id="PF00535">
    <property type="entry name" value="Glycos_transf_2"/>
    <property type="match status" value="1"/>
</dbReference>
<dbReference type="CDD" id="cd00761">
    <property type="entry name" value="Glyco_tranf_GTA_type"/>
    <property type="match status" value="1"/>
</dbReference>
<evidence type="ECO:0000259" key="3">
    <source>
        <dbReference type="Pfam" id="PF00535"/>
    </source>
</evidence>
<sequence length="346" mass="39752">MVLVTKKIPKISICIPVYNAEKTLQRALESVVCQSFTAWEIIVVNDGSPGKDERGRDCHKILTQFRKSHKITKKRVIYREHRTNLGLLEARRTAVEASNTDYIFMLDSDDELLPQALQTLYEAAVQTGADIVQGGAEVLARENASDSIIQKRVAEMHKKANNIYAGQLTGQDIFDGFLVQNNHTGFLWAKLIKKDTYQAALFHIPFSNCVFAEDFLQYFFISYEAQKYLGINQSLYRYYVDDGISSFQRITGLERWKKICSTANVFTILFQVVKELPSYRYSEQEKQALQQQSCSYLANNIKQLQEAVLPDLQPAAKELLCEYWGKDFVELMLEKQSEKSEKNHQK</sequence>
<gene>
    <name evidence="4" type="ORF">SAMN04487775_106136</name>
</gene>
<evidence type="ECO:0000256" key="2">
    <source>
        <dbReference type="ARBA" id="ARBA00022679"/>
    </source>
</evidence>